<sequence length="302" mass="33799">MAGAITTVQPRRVASGFHTQYIAPTRHIPRFIRLDSDAIVSLDPMNSRCGHQTHCFELQRSAQCTSLFNVEVCENITHMPYTDVLDDRVGNSDALGCRALLRKAWRVRSQRMIFYSVRILHGLVAAHQDVNSCPRDRAPFHWQRLIPPSVTDRTNPAHDDKPPLALPRCSSWAASATSRVHYKAHRRRRIRVAPSARIEHREASALRSSVLPRIHSFIHGNHSPPNRHRWVVRRLVLARGPHLPELWVTLPLHEAKPVLPGMYISHSTIIAMPGPGTDIMSSAHPTSGASMGSSSDVWGGAE</sequence>
<gene>
    <name evidence="2" type="ORF">BD310DRAFT_711352</name>
</gene>
<organism evidence="2 3">
    <name type="scientific">Dichomitus squalens</name>
    <dbReference type="NCBI Taxonomy" id="114155"/>
    <lineage>
        <taxon>Eukaryota</taxon>
        <taxon>Fungi</taxon>
        <taxon>Dikarya</taxon>
        <taxon>Basidiomycota</taxon>
        <taxon>Agaricomycotina</taxon>
        <taxon>Agaricomycetes</taxon>
        <taxon>Polyporales</taxon>
        <taxon>Polyporaceae</taxon>
        <taxon>Dichomitus</taxon>
    </lineage>
</organism>
<name>A0A4Q9PLS7_9APHY</name>
<keyword evidence="3" id="KW-1185">Reference proteome</keyword>
<proteinExistence type="predicted"/>
<protein>
    <submittedName>
        <fullName evidence="2">Uncharacterized protein</fullName>
    </submittedName>
</protein>
<dbReference type="AlphaFoldDB" id="A0A4Q9PLS7"/>
<feature type="region of interest" description="Disordered" evidence="1">
    <location>
        <begin position="280"/>
        <end position="302"/>
    </location>
</feature>
<feature type="compositionally biased region" description="Polar residues" evidence="1">
    <location>
        <begin position="280"/>
        <end position="296"/>
    </location>
</feature>
<evidence type="ECO:0000313" key="2">
    <source>
        <dbReference type="EMBL" id="TBU55159.1"/>
    </source>
</evidence>
<dbReference type="EMBL" id="ML145174">
    <property type="protein sequence ID" value="TBU55159.1"/>
    <property type="molecule type" value="Genomic_DNA"/>
</dbReference>
<evidence type="ECO:0000256" key="1">
    <source>
        <dbReference type="SAM" id="MobiDB-lite"/>
    </source>
</evidence>
<dbReference type="Proteomes" id="UP000292082">
    <property type="component" value="Unassembled WGS sequence"/>
</dbReference>
<reference evidence="2 3" key="1">
    <citation type="submission" date="2019-01" db="EMBL/GenBank/DDBJ databases">
        <title>Draft genome sequences of three monokaryotic isolates of the white-rot basidiomycete fungus Dichomitus squalens.</title>
        <authorList>
            <consortium name="DOE Joint Genome Institute"/>
            <person name="Lopez S.C."/>
            <person name="Andreopoulos B."/>
            <person name="Pangilinan J."/>
            <person name="Lipzen A."/>
            <person name="Riley R."/>
            <person name="Ahrendt S."/>
            <person name="Ng V."/>
            <person name="Barry K."/>
            <person name="Daum C."/>
            <person name="Grigoriev I.V."/>
            <person name="Hilden K.S."/>
            <person name="Makela M.R."/>
            <person name="de Vries R.P."/>
        </authorList>
    </citation>
    <scope>NUCLEOTIDE SEQUENCE [LARGE SCALE GENOMIC DNA]</scope>
    <source>
        <strain evidence="2 3">CBS 464.89</strain>
    </source>
</reference>
<accession>A0A4Q9PLS7</accession>
<evidence type="ECO:0000313" key="3">
    <source>
        <dbReference type="Proteomes" id="UP000292082"/>
    </source>
</evidence>